<dbReference type="InterPro" id="IPR025673">
    <property type="entry name" value="PCYCGC"/>
</dbReference>
<gene>
    <name evidence="1" type="ORF">GCM10011354_25570</name>
</gene>
<protein>
    <submittedName>
        <fullName evidence="1">Uncharacterized protein</fullName>
    </submittedName>
</protein>
<dbReference type="EMBL" id="BMHA01000009">
    <property type="protein sequence ID" value="GGI07734.1"/>
    <property type="molecule type" value="Genomic_DNA"/>
</dbReference>
<dbReference type="RefSeq" id="WP_130651088.1">
    <property type="nucleotide sequence ID" value="NZ_BMHA01000009.1"/>
</dbReference>
<comment type="caution">
    <text evidence="1">The sequence shown here is derived from an EMBL/GenBank/DDBJ whole genome shotgun (WGS) entry which is preliminary data.</text>
</comment>
<keyword evidence="2" id="KW-1185">Reference proteome</keyword>
<proteinExistence type="predicted"/>
<dbReference type="Proteomes" id="UP000650511">
    <property type="component" value="Unassembled WGS sequence"/>
</dbReference>
<sequence>MPPHARTSRPWPALAVAVAAMLGLAVVLPPEIRAAGEQRAADDDAHAAMVAIAPGGSVELDQLPAEHRELYLAAAEHREAFTAVRCYCGCEDFLDHPDLLTCFVRPGDGAWERHATGCGVCLGEARDVVADLDRGLPLDEIITRIDARYGGITT</sequence>
<evidence type="ECO:0000313" key="2">
    <source>
        <dbReference type="Proteomes" id="UP000650511"/>
    </source>
</evidence>
<reference evidence="1" key="2">
    <citation type="submission" date="2020-09" db="EMBL/GenBank/DDBJ databases">
        <authorList>
            <person name="Sun Q."/>
            <person name="Zhou Y."/>
        </authorList>
    </citation>
    <scope>NUCLEOTIDE SEQUENCE</scope>
    <source>
        <strain evidence="1">CGMCC 1.14988</strain>
    </source>
</reference>
<dbReference type="OrthoDB" id="2654667at2"/>
<evidence type="ECO:0000313" key="1">
    <source>
        <dbReference type="EMBL" id="GGI07734.1"/>
    </source>
</evidence>
<dbReference type="AlphaFoldDB" id="A0A8J3AFU3"/>
<accession>A0A8J3AFU3</accession>
<name>A0A8J3AFU3_9ACTN</name>
<dbReference type="Pfam" id="PF13798">
    <property type="entry name" value="PCYCGC"/>
    <property type="match status" value="1"/>
</dbReference>
<reference evidence="1" key="1">
    <citation type="journal article" date="2014" name="Int. J. Syst. Evol. Microbiol.">
        <title>Complete genome sequence of Corynebacterium casei LMG S-19264T (=DSM 44701T), isolated from a smear-ripened cheese.</title>
        <authorList>
            <consortium name="US DOE Joint Genome Institute (JGI-PGF)"/>
            <person name="Walter F."/>
            <person name="Albersmeier A."/>
            <person name="Kalinowski J."/>
            <person name="Ruckert C."/>
        </authorList>
    </citation>
    <scope>NUCLEOTIDE SEQUENCE</scope>
    <source>
        <strain evidence="1">CGMCC 1.14988</strain>
    </source>
</reference>
<organism evidence="1 2">
    <name type="scientific">Egicoccus halophilus</name>
    <dbReference type="NCBI Taxonomy" id="1670830"/>
    <lineage>
        <taxon>Bacteria</taxon>
        <taxon>Bacillati</taxon>
        <taxon>Actinomycetota</taxon>
        <taxon>Nitriliruptoria</taxon>
        <taxon>Egicoccales</taxon>
        <taxon>Egicoccaceae</taxon>
        <taxon>Egicoccus</taxon>
    </lineage>
</organism>